<evidence type="ECO:0000313" key="19">
    <source>
        <dbReference type="Proteomes" id="UP001295740"/>
    </source>
</evidence>
<evidence type="ECO:0000256" key="13">
    <source>
        <dbReference type="ARBA" id="ARBA00074271"/>
    </source>
</evidence>
<dbReference type="GO" id="GO:0008810">
    <property type="term" value="F:cellulase activity"/>
    <property type="evidence" value="ECO:0007669"/>
    <property type="project" value="UniProtKB-EC"/>
</dbReference>
<keyword evidence="15" id="KW-1133">Transmembrane helix</keyword>
<evidence type="ECO:0000256" key="16">
    <source>
        <dbReference type="SAM" id="SignalP"/>
    </source>
</evidence>
<evidence type="ECO:0000256" key="15">
    <source>
        <dbReference type="SAM" id="Phobius"/>
    </source>
</evidence>
<keyword evidence="8" id="KW-0119">Carbohydrate metabolism</keyword>
<dbReference type="PROSITE" id="PS00659">
    <property type="entry name" value="GLYCOSYL_HYDROL_F5"/>
    <property type="match status" value="1"/>
</dbReference>
<dbReference type="PANTHER" id="PTHR34142">
    <property type="entry name" value="ENDO-BETA-1,4-GLUCANASE A"/>
    <property type="match status" value="1"/>
</dbReference>
<keyword evidence="10" id="KW-0326">Glycosidase</keyword>
<dbReference type="InterPro" id="IPR028927">
    <property type="entry name" value="Man-6-P_rcpt"/>
</dbReference>
<evidence type="ECO:0000259" key="17">
    <source>
        <dbReference type="PROSITE" id="PS51914"/>
    </source>
</evidence>
<dbReference type="InterPro" id="IPR009011">
    <property type="entry name" value="Man6P_isomerase_rcpt-bd_dom_sf"/>
</dbReference>
<evidence type="ECO:0000256" key="14">
    <source>
        <dbReference type="SAM" id="MobiDB-lite"/>
    </source>
</evidence>
<keyword evidence="19" id="KW-1185">Reference proteome</keyword>
<feature type="region of interest" description="Disordered" evidence="14">
    <location>
        <begin position="174"/>
        <end position="196"/>
    </location>
</feature>
<dbReference type="FunFam" id="3.20.20.80:FF:000124">
    <property type="entry name" value="Exported cellulase"/>
    <property type="match status" value="1"/>
</dbReference>
<name>A0AAI8VT58_9PEZI</name>
<comment type="function">
    <text evidence="12">Endoglucanase (EG) that cleaves the internal beta-1,4-glucosidic bonds in cellulose. The degradation of cellulose involves an interplay between different cellulolytic enzymes. Hydrolysis starts with EGs, which cut internal glycosidic linkages to reduce the polymerization degree of the substrate and creates new chain ends for exocellobiohydrolases (CBHs). The CBH release the disaccharide cellobiose from the non-reducing end of the cellulose polymer chain. Finally, beta-1,4-glucosidases hydrolyze the cellobiose and other short cello-oligosaccharides into glucose units.</text>
</comment>
<proteinExistence type="inferred from homology"/>
<dbReference type="Gene3D" id="3.20.20.80">
    <property type="entry name" value="Glycosidases"/>
    <property type="match status" value="1"/>
</dbReference>
<dbReference type="InterPro" id="IPR044865">
    <property type="entry name" value="MRH_dom"/>
</dbReference>
<accession>A0AAI8VT58</accession>
<dbReference type="InterPro" id="IPR017853">
    <property type="entry name" value="GH"/>
</dbReference>
<feature type="transmembrane region" description="Helical" evidence="15">
    <location>
        <begin position="259"/>
        <end position="279"/>
    </location>
</feature>
<evidence type="ECO:0000256" key="7">
    <source>
        <dbReference type="ARBA" id="ARBA00023157"/>
    </source>
</evidence>
<dbReference type="PROSITE" id="PS51914">
    <property type="entry name" value="MRH"/>
    <property type="match status" value="1"/>
</dbReference>
<comment type="catalytic activity">
    <reaction evidence="1">
        <text>Endohydrolysis of (1-&gt;4)-beta-D-glucosidic linkages in cellulose, lichenin and cereal beta-D-glucans.</text>
        <dbReference type="EC" id="3.2.1.4"/>
    </reaction>
</comment>
<dbReference type="GO" id="GO:0030245">
    <property type="term" value="P:cellulose catabolic process"/>
    <property type="evidence" value="ECO:0007669"/>
    <property type="project" value="UniProtKB-KW"/>
</dbReference>
<feature type="region of interest" description="Disordered" evidence="14">
    <location>
        <begin position="695"/>
        <end position="722"/>
    </location>
</feature>
<keyword evidence="5" id="KW-0378">Hydrolase</keyword>
<sequence>MRFSSVSCPAYPVLLSFLCLASTTLASDSDKTTSTAPCTASSTSGAFFDLRPDVAVKPKADGSKSNTNGAPLEDYKARGYDYGSNFTLNICGPVAEHIEDVKGIEESKWQNISAYYKSQGDYYSLGFQSGELITRGKELVLQYSGGSPCGKKKSSSASLAGRSAVHKGAAYRDYDTDDEAPSATNTTGIDTARDSDEPVRRKSTTIFFSCDRDPAASSAQVAFIATDPEECSYIFKVKSRHACAGAEPHKPGSVGPGSVFLIILAIAILVYLLGGIFYQRAVANARGWKQLPNYSLWASVWSFICSFTLLGLARAAVAKVQFLGVAIAGGDFGCQTDGSCPTSSVQLALGKGPGQMQHFVEDDGMNILRLPTSWQFLVNNQLAGDLNDSNLAQYDQLMQACLDTGAYCMIDIHNFARWDRSIIGQGGPTDDQFASLWSQLATKYASNDKVVFELMNEPHALDVGIWAQTCQAAVTAIRKAGAASHMILLSGNNFDSAATLVTDGSADALMAITNPDGKTDGLLLDIHKYLDEDNSGTHAKCTTDNVDAFTAVAEYLRKRGRQGFVSETGSSSDASCFTSFCAQNTFINANSDVFVGLIGWGAGSFDTSYVLSLTPSEQNGALVDTKLMSQCLIAPWANSSETITTPTSAASSSAAVSNTIKLSTVETSSLLLTVTQSGSTLTALATASGTPAAHSGLAAASDDGSRVAPSTSTSSSSSAAETSAPATGAASSMVSGGFLLWCGVLLAASCF</sequence>
<evidence type="ECO:0000256" key="2">
    <source>
        <dbReference type="ARBA" id="ARBA00005641"/>
    </source>
</evidence>
<evidence type="ECO:0000256" key="5">
    <source>
        <dbReference type="ARBA" id="ARBA00022801"/>
    </source>
</evidence>
<keyword evidence="6" id="KW-0136">Cellulose degradation</keyword>
<protein>
    <recommendedName>
        <fullName evidence="13">Endoglucanase EG-II</fullName>
        <ecNumber evidence="3">3.2.1.4</ecNumber>
    </recommendedName>
</protein>
<evidence type="ECO:0000256" key="12">
    <source>
        <dbReference type="ARBA" id="ARBA00059691"/>
    </source>
</evidence>
<feature type="domain" description="MRH" evidence="17">
    <location>
        <begin position="36"/>
        <end position="245"/>
    </location>
</feature>
<evidence type="ECO:0000256" key="8">
    <source>
        <dbReference type="ARBA" id="ARBA00023277"/>
    </source>
</evidence>
<keyword evidence="11" id="KW-0624">Polysaccharide degradation</keyword>
<dbReference type="Pfam" id="PF02157">
    <property type="entry name" value="Man-6-P_recep"/>
    <property type="match status" value="1"/>
</dbReference>
<dbReference type="SUPFAM" id="SSF51445">
    <property type="entry name" value="(Trans)glycosidases"/>
    <property type="match status" value="1"/>
</dbReference>
<feature type="signal peptide" evidence="16">
    <location>
        <begin position="1"/>
        <end position="26"/>
    </location>
</feature>
<dbReference type="SUPFAM" id="SSF50911">
    <property type="entry name" value="Mannose 6-phosphate receptor domain"/>
    <property type="match status" value="1"/>
</dbReference>
<comment type="similarity">
    <text evidence="2">Belongs to the glycosyl hydrolase 5 (cellulase A) family.</text>
</comment>
<evidence type="ECO:0000256" key="4">
    <source>
        <dbReference type="ARBA" id="ARBA00022729"/>
    </source>
</evidence>
<evidence type="ECO:0000256" key="1">
    <source>
        <dbReference type="ARBA" id="ARBA00000966"/>
    </source>
</evidence>
<comment type="caution">
    <text evidence="18">The sequence shown here is derived from an EMBL/GenBank/DDBJ whole genome shotgun (WGS) entry which is preliminary data.</text>
</comment>
<evidence type="ECO:0000256" key="6">
    <source>
        <dbReference type="ARBA" id="ARBA00023001"/>
    </source>
</evidence>
<dbReference type="EC" id="3.2.1.4" evidence="3"/>
<dbReference type="AlphaFoldDB" id="A0AAI8VT58"/>
<dbReference type="Pfam" id="PF00150">
    <property type="entry name" value="Cellulase"/>
    <property type="match status" value="1"/>
</dbReference>
<feature type="transmembrane region" description="Helical" evidence="15">
    <location>
        <begin position="291"/>
        <end position="313"/>
    </location>
</feature>
<dbReference type="InterPro" id="IPR018087">
    <property type="entry name" value="Glyco_hydro_5_CS"/>
</dbReference>
<reference evidence="18" key="1">
    <citation type="submission" date="2023-10" db="EMBL/GenBank/DDBJ databases">
        <authorList>
            <person name="Hackl T."/>
        </authorList>
    </citation>
    <scope>NUCLEOTIDE SEQUENCE</scope>
</reference>
<evidence type="ECO:0000256" key="11">
    <source>
        <dbReference type="ARBA" id="ARBA00023326"/>
    </source>
</evidence>
<dbReference type="InterPro" id="IPR001547">
    <property type="entry name" value="Glyco_hydro_5"/>
</dbReference>
<evidence type="ECO:0000256" key="3">
    <source>
        <dbReference type="ARBA" id="ARBA00012601"/>
    </source>
</evidence>
<dbReference type="EMBL" id="CAUWAG010000013">
    <property type="protein sequence ID" value="CAJ2510269.1"/>
    <property type="molecule type" value="Genomic_DNA"/>
</dbReference>
<feature type="chain" id="PRO_5042481490" description="Endoglucanase EG-II" evidence="16">
    <location>
        <begin position="27"/>
        <end position="751"/>
    </location>
</feature>
<evidence type="ECO:0000256" key="10">
    <source>
        <dbReference type="ARBA" id="ARBA00023295"/>
    </source>
</evidence>
<dbReference type="Gene3D" id="2.70.130.10">
    <property type="entry name" value="Mannose-6-phosphate receptor binding domain"/>
    <property type="match status" value="2"/>
</dbReference>
<gene>
    <name evidence="18" type="ORF">KHLLAP_LOCUS10737</name>
</gene>
<feature type="compositionally biased region" description="Low complexity" evidence="14">
    <location>
        <begin position="708"/>
        <end position="722"/>
    </location>
</feature>
<keyword evidence="9" id="KW-0873">Pyrrolidone carboxylic acid</keyword>
<organism evidence="18 19">
    <name type="scientific">Anthostomella pinea</name>
    <dbReference type="NCBI Taxonomy" id="933095"/>
    <lineage>
        <taxon>Eukaryota</taxon>
        <taxon>Fungi</taxon>
        <taxon>Dikarya</taxon>
        <taxon>Ascomycota</taxon>
        <taxon>Pezizomycotina</taxon>
        <taxon>Sordariomycetes</taxon>
        <taxon>Xylariomycetidae</taxon>
        <taxon>Xylariales</taxon>
        <taxon>Xylariaceae</taxon>
        <taxon>Anthostomella</taxon>
    </lineage>
</organism>
<keyword evidence="15" id="KW-0812">Transmembrane</keyword>
<evidence type="ECO:0000256" key="9">
    <source>
        <dbReference type="ARBA" id="ARBA00023283"/>
    </source>
</evidence>
<dbReference type="Proteomes" id="UP001295740">
    <property type="component" value="Unassembled WGS sequence"/>
</dbReference>
<keyword evidence="7" id="KW-1015">Disulfide bond</keyword>
<keyword evidence="4 16" id="KW-0732">Signal</keyword>
<keyword evidence="15" id="KW-0472">Membrane</keyword>
<evidence type="ECO:0000313" key="18">
    <source>
        <dbReference type="EMBL" id="CAJ2510269.1"/>
    </source>
</evidence>
<dbReference type="PANTHER" id="PTHR34142:SF5">
    <property type="entry name" value="CBM1 DOMAIN-CONTAINING PROTEIN"/>
    <property type="match status" value="1"/>
</dbReference>